<feature type="transmembrane region" description="Helical" evidence="11">
    <location>
        <begin position="12"/>
        <end position="41"/>
    </location>
</feature>
<protein>
    <recommendedName>
        <fullName evidence="13">Mercuric transport protein MerT</fullName>
    </recommendedName>
</protein>
<gene>
    <name evidence="12" type="ORF">MNB_SV-10-1112</name>
</gene>
<feature type="transmembrane region" description="Helical" evidence="11">
    <location>
        <begin position="91"/>
        <end position="110"/>
    </location>
</feature>
<dbReference type="GO" id="GO:0015097">
    <property type="term" value="F:mercury ion transmembrane transporter activity"/>
    <property type="evidence" value="ECO:0007669"/>
    <property type="project" value="InterPro"/>
</dbReference>
<evidence type="ECO:0000256" key="2">
    <source>
        <dbReference type="ARBA" id="ARBA00022448"/>
    </source>
</evidence>
<evidence type="ECO:0008006" key="13">
    <source>
        <dbReference type="Google" id="ProtNLM"/>
    </source>
</evidence>
<sequence length="116" mass="13425">MAEQKSEKHFYALIFGAVVSAFLASTCCLAPLLFLLFGISVSSLSFLQIFAPYHGYFSAFAFFVTLYLWYDYFRKRHTAVCCSTHLCRYHLHYLLGGTLFVALFVSYPYWVDKILE</sequence>
<evidence type="ECO:0000256" key="3">
    <source>
        <dbReference type="ARBA" id="ARBA00022466"/>
    </source>
</evidence>
<dbReference type="Pfam" id="PF02411">
    <property type="entry name" value="MerT"/>
    <property type="match status" value="1"/>
</dbReference>
<evidence type="ECO:0000256" key="8">
    <source>
        <dbReference type="ARBA" id="ARBA00022914"/>
    </source>
</evidence>
<keyword evidence="10 11" id="KW-0472">Membrane</keyword>
<accession>A0A1W1CV22</accession>
<evidence type="ECO:0000256" key="9">
    <source>
        <dbReference type="ARBA" id="ARBA00022989"/>
    </source>
</evidence>
<keyword evidence="7" id="KW-0479">Metal-binding</keyword>
<dbReference type="InterPro" id="IPR003457">
    <property type="entry name" value="Transprt_MerT"/>
</dbReference>
<keyword evidence="8" id="KW-0476">Mercury</keyword>
<name>A0A1W1CV22_9ZZZZ</name>
<dbReference type="GO" id="GO:0046872">
    <property type="term" value="F:metal ion binding"/>
    <property type="evidence" value="ECO:0007669"/>
    <property type="project" value="UniProtKB-KW"/>
</dbReference>
<evidence type="ECO:0000256" key="6">
    <source>
        <dbReference type="ARBA" id="ARBA00022692"/>
    </source>
</evidence>
<evidence type="ECO:0000256" key="11">
    <source>
        <dbReference type="SAM" id="Phobius"/>
    </source>
</evidence>
<dbReference type="GO" id="GO:0005886">
    <property type="term" value="C:plasma membrane"/>
    <property type="evidence" value="ECO:0007669"/>
    <property type="project" value="UniProtKB-SubCell"/>
</dbReference>
<keyword evidence="9 11" id="KW-1133">Transmembrane helix</keyword>
<evidence type="ECO:0000256" key="1">
    <source>
        <dbReference type="ARBA" id="ARBA00004429"/>
    </source>
</evidence>
<reference evidence="12" key="1">
    <citation type="submission" date="2016-10" db="EMBL/GenBank/DDBJ databases">
        <authorList>
            <person name="de Groot N.N."/>
        </authorList>
    </citation>
    <scope>NUCLEOTIDE SEQUENCE</scope>
</reference>
<comment type="subcellular location">
    <subcellularLocation>
        <location evidence="1">Cell inner membrane</location>
        <topology evidence="1">Multi-pass membrane protein</topology>
    </subcellularLocation>
</comment>
<evidence type="ECO:0000256" key="10">
    <source>
        <dbReference type="ARBA" id="ARBA00023136"/>
    </source>
</evidence>
<proteinExistence type="predicted"/>
<evidence type="ECO:0000256" key="4">
    <source>
        <dbReference type="ARBA" id="ARBA00022475"/>
    </source>
</evidence>
<evidence type="ECO:0000313" key="12">
    <source>
        <dbReference type="EMBL" id="SFV69664.1"/>
    </source>
</evidence>
<keyword evidence="2" id="KW-0813">Transport</keyword>
<evidence type="ECO:0000256" key="7">
    <source>
        <dbReference type="ARBA" id="ARBA00022723"/>
    </source>
</evidence>
<keyword evidence="4" id="KW-1003">Cell membrane</keyword>
<feature type="transmembrane region" description="Helical" evidence="11">
    <location>
        <begin position="53"/>
        <end position="70"/>
    </location>
</feature>
<keyword evidence="5" id="KW-0997">Cell inner membrane</keyword>
<organism evidence="12">
    <name type="scientific">hydrothermal vent metagenome</name>
    <dbReference type="NCBI Taxonomy" id="652676"/>
    <lineage>
        <taxon>unclassified sequences</taxon>
        <taxon>metagenomes</taxon>
        <taxon>ecological metagenomes</taxon>
    </lineage>
</organism>
<keyword evidence="3" id="KW-0475">Mercuric resistance</keyword>
<keyword evidence="6 11" id="KW-0812">Transmembrane</keyword>
<dbReference type="EMBL" id="FPHL01000059">
    <property type="protein sequence ID" value="SFV69664.1"/>
    <property type="molecule type" value="Genomic_DNA"/>
</dbReference>
<evidence type="ECO:0000256" key="5">
    <source>
        <dbReference type="ARBA" id="ARBA00022519"/>
    </source>
</evidence>
<dbReference type="Gene3D" id="1.10.287.910">
    <property type="entry name" value="bacterial mercury transporter, merf"/>
    <property type="match status" value="1"/>
</dbReference>
<dbReference type="AlphaFoldDB" id="A0A1W1CV22"/>